<comment type="cofactor">
    <cofactor evidence="1">
        <name>Mg(2+)</name>
        <dbReference type="ChEBI" id="CHEBI:18420"/>
    </cofactor>
</comment>
<keyword evidence="13" id="KW-0233">DNA recombination</keyword>
<evidence type="ECO:0000259" key="16">
    <source>
        <dbReference type="PROSITE" id="PS50064"/>
    </source>
</evidence>
<gene>
    <name evidence="20" type="primary">LOC106461587</name>
</gene>
<evidence type="ECO:0000256" key="14">
    <source>
        <dbReference type="RuleBase" id="RU004196"/>
    </source>
</evidence>
<dbReference type="InterPro" id="IPR012309">
    <property type="entry name" value="DNA_ligase_ATP-dep_C"/>
</dbReference>
<feature type="domain" description="BRCT" evidence="18">
    <location>
        <begin position="769"/>
        <end position="852"/>
    </location>
</feature>
<proteinExistence type="inferred from homology"/>
<keyword evidence="4 13" id="KW-0436">Ligase</keyword>
<dbReference type="SUPFAM" id="SSF52113">
    <property type="entry name" value="BRCT domain"/>
    <property type="match status" value="1"/>
</dbReference>
<dbReference type="InterPro" id="IPR012308">
    <property type="entry name" value="DNA_ligase_ATP-dep_N"/>
</dbReference>
<dbReference type="PROSITE" id="PS50172">
    <property type="entry name" value="BRCT"/>
    <property type="match status" value="1"/>
</dbReference>
<dbReference type="InterPro" id="IPR001510">
    <property type="entry name" value="Znf_PARP"/>
</dbReference>
<feature type="domain" description="PARP-type" evidence="16">
    <location>
        <begin position="6"/>
        <end position="94"/>
    </location>
</feature>
<dbReference type="Gene3D" id="3.40.50.10190">
    <property type="entry name" value="BRCT domain"/>
    <property type="match status" value="1"/>
</dbReference>
<dbReference type="SUPFAM" id="SSF56091">
    <property type="entry name" value="DNA ligase/mRNA capping enzyme, catalytic domain"/>
    <property type="match status" value="1"/>
</dbReference>
<dbReference type="PANTHER" id="PTHR45674:SF9">
    <property type="entry name" value="DNA LIGASE 3"/>
    <property type="match status" value="1"/>
</dbReference>
<keyword evidence="5" id="KW-0235">DNA replication</keyword>
<evidence type="ECO:0000256" key="1">
    <source>
        <dbReference type="ARBA" id="ARBA00001946"/>
    </source>
</evidence>
<evidence type="ECO:0000259" key="17">
    <source>
        <dbReference type="PROSITE" id="PS50160"/>
    </source>
</evidence>
<dbReference type="InterPro" id="IPR012310">
    <property type="entry name" value="DNA_ligase_ATP-dep_cent"/>
</dbReference>
<reference evidence="20" key="1">
    <citation type="submission" date="2025-08" db="UniProtKB">
        <authorList>
            <consortium name="RefSeq"/>
        </authorList>
    </citation>
    <scope>IDENTIFICATION</scope>
    <source>
        <tissue evidence="20">Muscle</tissue>
    </source>
</reference>
<dbReference type="Pfam" id="PF00645">
    <property type="entry name" value="zf-PARP"/>
    <property type="match status" value="1"/>
</dbReference>
<keyword evidence="13" id="KW-0234">DNA repair</keyword>
<dbReference type="InterPro" id="IPR001357">
    <property type="entry name" value="BRCT_dom"/>
</dbReference>
<dbReference type="Proteomes" id="UP000694941">
    <property type="component" value="Unplaced"/>
</dbReference>
<name>A0ABM1B8D2_LIMPO</name>
<feature type="region of interest" description="Disordered" evidence="15">
    <location>
        <begin position="109"/>
        <end position="141"/>
    </location>
</feature>
<keyword evidence="7 13" id="KW-0547">Nucleotide-binding</keyword>
<dbReference type="InterPro" id="IPR000977">
    <property type="entry name" value="DNA_ligase_ATP-dep"/>
</dbReference>
<evidence type="ECO:0000256" key="6">
    <source>
        <dbReference type="ARBA" id="ARBA00022723"/>
    </source>
</evidence>
<dbReference type="Pfam" id="PF04679">
    <property type="entry name" value="DNA_ligase_A_C"/>
    <property type="match status" value="1"/>
</dbReference>
<dbReference type="Gene3D" id="3.30.470.30">
    <property type="entry name" value="DNA ligase/mRNA capping enzyme"/>
    <property type="match status" value="1"/>
</dbReference>
<keyword evidence="9" id="KW-0862">Zinc</keyword>
<dbReference type="SUPFAM" id="SSF50249">
    <property type="entry name" value="Nucleic acid-binding proteins"/>
    <property type="match status" value="1"/>
</dbReference>
<dbReference type="Pfam" id="PF01068">
    <property type="entry name" value="DNA_ligase_A_M"/>
    <property type="match status" value="1"/>
</dbReference>
<dbReference type="Pfam" id="PF16759">
    <property type="entry name" value="LIG3_BRCT"/>
    <property type="match status" value="1"/>
</dbReference>
<comment type="subcellular location">
    <subcellularLocation>
        <location evidence="2">Nucleus</location>
    </subcellularLocation>
</comment>
<dbReference type="InterPro" id="IPR016059">
    <property type="entry name" value="DNA_ligase_ATP-dep_CS"/>
</dbReference>
<feature type="domain" description="ATP-dependent DNA ligase family profile" evidence="17">
    <location>
        <begin position="463"/>
        <end position="597"/>
    </location>
</feature>
<accession>A0ABM1B8D2</accession>
<dbReference type="CDD" id="cd18431">
    <property type="entry name" value="BRCT_DNA_ligase_III"/>
    <property type="match status" value="1"/>
</dbReference>
<keyword evidence="6" id="KW-0479">Metal-binding</keyword>
<dbReference type="PROSITE" id="PS50064">
    <property type="entry name" value="ZF_PARP_2"/>
    <property type="match status" value="1"/>
</dbReference>
<dbReference type="PROSITE" id="PS00333">
    <property type="entry name" value="DNA_LIGASE_A2"/>
    <property type="match status" value="1"/>
</dbReference>
<evidence type="ECO:0000313" key="20">
    <source>
        <dbReference type="RefSeq" id="XP_013776883.1"/>
    </source>
</evidence>
<evidence type="ECO:0000256" key="7">
    <source>
        <dbReference type="ARBA" id="ARBA00022741"/>
    </source>
</evidence>
<dbReference type="InterPro" id="IPR036957">
    <property type="entry name" value="Znf_PARP_sf"/>
</dbReference>
<dbReference type="InterPro" id="IPR036599">
    <property type="entry name" value="DNA_ligase_N_sf"/>
</dbReference>
<dbReference type="RefSeq" id="XP_013776883.1">
    <property type="nucleotide sequence ID" value="XM_013921429.2"/>
</dbReference>
<dbReference type="InterPro" id="IPR036420">
    <property type="entry name" value="BRCT_dom_sf"/>
</dbReference>
<dbReference type="PROSITE" id="PS00697">
    <property type="entry name" value="DNA_LIGASE_A1"/>
    <property type="match status" value="1"/>
</dbReference>
<dbReference type="Pfam" id="PF04675">
    <property type="entry name" value="DNA_ligase_A_N"/>
    <property type="match status" value="1"/>
</dbReference>
<evidence type="ECO:0000256" key="15">
    <source>
        <dbReference type="SAM" id="MobiDB-lite"/>
    </source>
</evidence>
<keyword evidence="8" id="KW-0863">Zinc-finger</keyword>
<evidence type="ECO:0000256" key="4">
    <source>
        <dbReference type="ARBA" id="ARBA00022598"/>
    </source>
</evidence>
<dbReference type="PANTHER" id="PTHR45674">
    <property type="entry name" value="DNA LIGASE 1/3 FAMILY MEMBER"/>
    <property type="match status" value="1"/>
</dbReference>
<evidence type="ECO:0000256" key="8">
    <source>
        <dbReference type="ARBA" id="ARBA00022771"/>
    </source>
</evidence>
<dbReference type="GeneID" id="106461587"/>
<dbReference type="SUPFAM" id="SSF57716">
    <property type="entry name" value="Glucocorticoid receptor-like (DNA-binding domain)"/>
    <property type="match status" value="1"/>
</dbReference>
<feature type="compositionally biased region" description="Basic and acidic residues" evidence="15">
    <location>
        <begin position="109"/>
        <end position="125"/>
    </location>
</feature>
<evidence type="ECO:0000256" key="5">
    <source>
        <dbReference type="ARBA" id="ARBA00022705"/>
    </source>
</evidence>
<keyword evidence="11" id="KW-0539">Nucleus</keyword>
<keyword evidence="10 13" id="KW-0067">ATP-binding</keyword>
<keyword evidence="19" id="KW-1185">Reference proteome</keyword>
<dbReference type="Gene3D" id="3.30.1740.10">
    <property type="entry name" value="Zinc finger, PARP-type"/>
    <property type="match status" value="1"/>
</dbReference>
<dbReference type="PROSITE" id="PS00347">
    <property type="entry name" value="ZF_PARP_1"/>
    <property type="match status" value="1"/>
</dbReference>
<dbReference type="InterPro" id="IPR031916">
    <property type="entry name" value="LIG3_BRCT"/>
</dbReference>
<dbReference type="Gene3D" id="3.30.1490.70">
    <property type="match status" value="1"/>
</dbReference>
<dbReference type="InterPro" id="IPR012340">
    <property type="entry name" value="NA-bd_OB-fold"/>
</dbReference>
<feature type="compositionally biased region" description="Polar residues" evidence="15">
    <location>
        <begin position="128"/>
        <end position="140"/>
    </location>
</feature>
<dbReference type="SUPFAM" id="SSF117018">
    <property type="entry name" value="ATP-dependent DNA ligase DNA-binding domain"/>
    <property type="match status" value="1"/>
</dbReference>
<evidence type="ECO:0000256" key="3">
    <source>
        <dbReference type="ARBA" id="ARBA00007572"/>
    </source>
</evidence>
<protein>
    <recommendedName>
        <fullName evidence="13">DNA ligase</fullName>
        <ecNumber evidence="13">6.5.1.1</ecNumber>
    </recommendedName>
</protein>
<dbReference type="NCBIfam" id="TIGR00574">
    <property type="entry name" value="dnl1"/>
    <property type="match status" value="1"/>
</dbReference>
<evidence type="ECO:0000256" key="11">
    <source>
        <dbReference type="ARBA" id="ARBA00023242"/>
    </source>
</evidence>
<evidence type="ECO:0000313" key="19">
    <source>
        <dbReference type="Proteomes" id="UP000694941"/>
    </source>
</evidence>
<evidence type="ECO:0000256" key="10">
    <source>
        <dbReference type="ARBA" id="ARBA00022840"/>
    </source>
</evidence>
<keyword evidence="13" id="KW-0227">DNA damage</keyword>
<sequence length="859" mass="98507">MTENRYCVDYAKRGTASCRKCKQKIEKDVLRIGKIVPNPFTDGEGEMKQWFHVPCIFEQLQRARATTKKIEDPGDLEGWIFLKNEDKEVILNLIKIALQKSPQKIIKKDTVQKNKKEQSKTRNEEFISPSSSKVNSFERQSSTKDDSFREFCQLCAKLAEEPSYNEKTKIMANFFENGRSGNGFSGDLLLWVRMLLPGVVKRVYNLQSKQLVKLFSQIFGTSQEEMIIDLEEGDVAETIKIFFEQSEMQHNIKSYLTLQEVDTFLDNLSLETREENQSHILKKIAIRCTGNDLKMIIRLIKRDLRINTGAKHVLDALHPTAYEAFQASRNLQDVVEKVNERKRTGNLKKSLSIQVSLMTPVLPMLAEPCSSVEYAFKKFPSGMYAEIKYDGERVQVHKHGDKFNYFSRSLKPVMPHKISHLKEYIPKAFPQASDLILDSEVLLVDTQTGKPLPFGTLGVHKKAAFKDASVCLFVFDCIHYNGENLMERPLSERRNILSQNMMEIKNHIMFSEMKLVIEKEVLKKMIQSAINQGLEGLVLKGTNNTYEPGKRHWLKIKKDYLEDGAMADSADLVVLGAYFGTGNKGGMMSIFLMGCYDPASKKWCTVTKVHGGHDDATFEKLQTELDMKKIRKDPSKVPAWLKVNKTLIPDFVANDPKNSPVWEIVGAEFTKAEIHTANGISIRFPRVAKIRDDKTWKEATNLQELQELFKKSKQVTGEIQDMFKSKNSYQDISDEAKPKLFKKISKSGTPKKRKQEKRDETSAKTLKCSFPDIFSGIKLYLPETVEQYDYLCRLFIAYDGYLVEHYNIEEATHIVNDNEVTLPDTRALIVNVNWLWDSIKLQRQAPTKAYVVKKNGDKH</sequence>
<comment type="catalytic activity">
    <reaction evidence="12 13">
        <text>ATP + (deoxyribonucleotide)n-3'-hydroxyl + 5'-phospho-(deoxyribonucleotide)m = (deoxyribonucleotide)n+m + AMP + diphosphate.</text>
        <dbReference type="EC" id="6.5.1.1"/>
    </reaction>
</comment>
<dbReference type="Gene3D" id="2.40.50.140">
    <property type="entry name" value="Nucleic acid-binding proteins"/>
    <property type="match status" value="1"/>
</dbReference>
<dbReference type="CDD" id="cd07902">
    <property type="entry name" value="Adenylation_DNA_ligase_III"/>
    <property type="match status" value="1"/>
</dbReference>
<dbReference type="PROSITE" id="PS50160">
    <property type="entry name" value="DNA_LIGASE_A3"/>
    <property type="match status" value="1"/>
</dbReference>
<dbReference type="CDD" id="cd07967">
    <property type="entry name" value="OBF_DNA_ligase_III"/>
    <property type="match status" value="1"/>
</dbReference>
<evidence type="ECO:0000256" key="12">
    <source>
        <dbReference type="ARBA" id="ARBA00034003"/>
    </source>
</evidence>
<evidence type="ECO:0000256" key="2">
    <source>
        <dbReference type="ARBA" id="ARBA00004123"/>
    </source>
</evidence>
<dbReference type="Gene3D" id="1.10.3260.10">
    <property type="entry name" value="DNA ligase, ATP-dependent, N-terminal domain"/>
    <property type="match status" value="1"/>
</dbReference>
<comment type="similarity">
    <text evidence="3 14">Belongs to the ATP-dependent DNA ligase family.</text>
</comment>
<evidence type="ECO:0000256" key="9">
    <source>
        <dbReference type="ARBA" id="ARBA00022833"/>
    </source>
</evidence>
<dbReference type="EC" id="6.5.1.1" evidence="13"/>
<evidence type="ECO:0000259" key="18">
    <source>
        <dbReference type="PROSITE" id="PS50172"/>
    </source>
</evidence>
<evidence type="ECO:0000256" key="13">
    <source>
        <dbReference type="RuleBase" id="RU000617"/>
    </source>
</evidence>
<dbReference type="SMART" id="SM01336">
    <property type="entry name" value="zf-PARP"/>
    <property type="match status" value="1"/>
</dbReference>
<dbReference type="InterPro" id="IPR050191">
    <property type="entry name" value="ATP-dep_DNA_ligase"/>
</dbReference>
<organism evidence="19 20">
    <name type="scientific">Limulus polyphemus</name>
    <name type="common">Atlantic horseshoe crab</name>
    <dbReference type="NCBI Taxonomy" id="6850"/>
    <lineage>
        <taxon>Eukaryota</taxon>
        <taxon>Metazoa</taxon>
        <taxon>Ecdysozoa</taxon>
        <taxon>Arthropoda</taxon>
        <taxon>Chelicerata</taxon>
        <taxon>Merostomata</taxon>
        <taxon>Xiphosura</taxon>
        <taxon>Limulidae</taxon>
        <taxon>Limulus</taxon>
    </lineage>
</organism>